<reference evidence="2 3" key="1">
    <citation type="submission" date="2019-09" db="EMBL/GenBank/DDBJ databases">
        <title>Draft genome of the ectomycorrhizal ascomycete Sphaerosporella brunnea.</title>
        <authorList>
            <consortium name="DOE Joint Genome Institute"/>
            <person name="Benucci G.M."/>
            <person name="Marozzi G."/>
            <person name="Antonielli L."/>
            <person name="Sanchez S."/>
            <person name="Marco P."/>
            <person name="Wang X."/>
            <person name="Falini L.B."/>
            <person name="Barry K."/>
            <person name="Haridas S."/>
            <person name="Lipzen A."/>
            <person name="Labutti K."/>
            <person name="Grigoriev I.V."/>
            <person name="Murat C."/>
            <person name="Martin F."/>
            <person name="Albertini E."/>
            <person name="Donnini D."/>
            <person name="Bonito G."/>
        </authorList>
    </citation>
    <scope>NUCLEOTIDE SEQUENCE [LARGE SCALE GENOMIC DNA]</scope>
    <source>
        <strain evidence="2 3">Sb_GMNB300</strain>
    </source>
</reference>
<dbReference type="Proteomes" id="UP000326924">
    <property type="component" value="Unassembled WGS sequence"/>
</dbReference>
<evidence type="ECO:0000313" key="3">
    <source>
        <dbReference type="Proteomes" id="UP000326924"/>
    </source>
</evidence>
<gene>
    <name evidence="2" type="ORF">FN846DRAFT_885754</name>
</gene>
<sequence length="175" mass="18163">MPMGMAMTIGVGMATATAPCNIDATAALDGDGGGDRNGDVCGDGDGDSDHGGDRNFDGYGDGNRYGGADSAGGGDGHADSAGNAQGLKEVACPPWRCVRRQGPPRKAARTAPFPWSFIMVVNVELITMDLSTWLVPDHELIVAKSSPHKGLAGRVGIHVTHTYRHAGDAQERGYQ</sequence>
<keyword evidence="3" id="KW-1185">Reference proteome</keyword>
<accession>A0A5J5FC98</accession>
<protein>
    <submittedName>
        <fullName evidence="2">Uncharacterized protein</fullName>
    </submittedName>
</protein>
<comment type="caution">
    <text evidence="2">The sequence shown here is derived from an EMBL/GenBank/DDBJ whole genome shotgun (WGS) entry which is preliminary data.</text>
</comment>
<dbReference type="EMBL" id="VXIS01000003">
    <property type="protein sequence ID" value="KAA8914752.1"/>
    <property type="molecule type" value="Genomic_DNA"/>
</dbReference>
<dbReference type="AlphaFoldDB" id="A0A5J5FC98"/>
<feature type="compositionally biased region" description="Gly residues" evidence="1">
    <location>
        <begin position="59"/>
        <end position="75"/>
    </location>
</feature>
<proteinExistence type="predicted"/>
<evidence type="ECO:0000313" key="2">
    <source>
        <dbReference type="EMBL" id="KAA8914752.1"/>
    </source>
</evidence>
<feature type="region of interest" description="Disordered" evidence="1">
    <location>
        <begin position="27"/>
        <end position="82"/>
    </location>
</feature>
<name>A0A5J5FC98_9PEZI</name>
<feature type="compositionally biased region" description="Basic and acidic residues" evidence="1">
    <location>
        <begin position="47"/>
        <end position="56"/>
    </location>
</feature>
<dbReference type="InParanoid" id="A0A5J5FC98"/>
<evidence type="ECO:0000256" key="1">
    <source>
        <dbReference type="SAM" id="MobiDB-lite"/>
    </source>
</evidence>
<organism evidence="2 3">
    <name type="scientific">Sphaerosporella brunnea</name>
    <dbReference type="NCBI Taxonomy" id="1250544"/>
    <lineage>
        <taxon>Eukaryota</taxon>
        <taxon>Fungi</taxon>
        <taxon>Dikarya</taxon>
        <taxon>Ascomycota</taxon>
        <taxon>Pezizomycotina</taxon>
        <taxon>Pezizomycetes</taxon>
        <taxon>Pezizales</taxon>
        <taxon>Pyronemataceae</taxon>
        <taxon>Sphaerosporella</taxon>
    </lineage>
</organism>